<reference evidence="3 4" key="1">
    <citation type="submission" date="2024-02" db="UniProtKB">
        <authorList>
            <consortium name="WormBaseParasite"/>
        </authorList>
    </citation>
    <scope>IDENTIFICATION</scope>
</reference>
<organism evidence="2 3">
    <name type="scientific">Mesorhabditis belari</name>
    <dbReference type="NCBI Taxonomy" id="2138241"/>
    <lineage>
        <taxon>Eukaryota</taxon>
        <taxon>Metazoa</taxon>
        <taxon>Ecdysozoa</taxon>
        <taxon>Nematoda</taxon>
        <taxon>Chromadorea</taxon>
        <taxon>Rhabditida</taxon>
        <taxon>Rhabditina</taxon>
        <taxon>Rhabditomorpha</taxon>
        <taxon>Rhabditoidea</taxon>
        <taxon>Rhabditidae</taxon>
        <taxon>Mesorhabditinae</taxon>
        <taxon>Mesorhabditis</taxon>
    </lineage>
</organism>
<evidence type="ECO:0000313" key="2">
    <source>
        <dbReference type="Proteomes" id="UP000887575"/>
    </source>
</evidence>
<feature type="transmembrane region" description="Helical" evidence="1">
    <location>
        <begin position="52"/>
        <end position="75"/>
    </location>
</feature>
<keyword evidence="2" id="KW-1185">Reference proteome</keyword>
<name>A0AAF3ELU7_9BILA</name>
<dbReference type="WBParaSite" id="MBELARI_LOCUS1497">
    <property type="protein sequence ID" value="MBELARI_LOCUS1497"/>
    <property type="gene ID" value="MBELARI_LOCUS1497"/>
</dbReference>
<feature type="transmembrane region" description="Helical" evidence="1">
    <location>
        <begin position="333"/>
        <end position="350"/>
    </location>
</feature>
<evidence type="ECO:0000313" key="3">
    <source>
        <dbReference type="WBParaSite" id="MBELARI_LOCUS1497"/>
    </source>
</evidence>
<sequence>MTKYKLLSNGTCIYPPDQYLDRNFYYDCILYYNEYGVSIVNSRTLHGYKPSIYMLIMALASAIIFVISLMSVYLVKKNRALMIPSKIFLFAGAFLSIFKGFQMFFQLLCSMTFNKKASRPTFTRFFCLNTDGYPVCGFFLNQMISAYALAAVTSYRLLHWVFSMNRFLSVYFDGQFYLHIGSVVSMQAVFALTLAALPFVMLTGNAFIYNGVGKTRTHVITGFYYHPISFAVREHWQLDEVKWAFKVAPLMNRCSAVVDLVFFVVQALTYLKIQKLKITNAITRRANLKLQYQILIIHFVLLFAWIVDSFYSTFFYKATYQHAKMSLFILENAPGWIIGILAPLMVCIFNEPMKRLSRAISKPRPKQRLLTVTQTTQASSTTFSSRKTK</sequence>
<feature type="transmembrane region" description="Helical" evidence="1">
    <location>
        <begin position="292"/>
        <end position="313"/>
    </location>
</feature>
<protein>
    <submittedName>
        <fullName evidence="3 4">Uncharacterized protein</fullName>
    </submittedName>
</protein>
<keyword evidence="1" id="KW-1133">Transmembrane helix</keyword>
<feature type="transmembrane region" description="Helical" evidence="1">
    <location>
        <begin position="133"/>
        <end position="155"/>
    </location>
</feature>
<keyword evidence="1" id="KW-0812">Transmembrane</keyword>
<feature type="transmembrane region" description="Helical" evidence="1">
    <location>
        <begin position="176"/>
        <end position="201"/>
    </location>
</feature>
<accession>A0AAF3ELU7</accession>
<feature type="transmembrane region" description="Helical" evidence="1">
    <location>
        <begin position="250"/>
        <end position="271"/>
    </location>
</feature>
<evidence type="ECO:0000313" key="4">
    <source>
        <dbReference type="WBParaSite" id="MBELARI_LOCUS4234"/>
    </source>
</evidence>
<keyword evidence="1" id="KW-0472">Membrane</keyword>
<feature type="transmembrane region" description="Helical" evidence="1">
    <location>
        <begin position="87"/>
        <end position="113"/>
    </location>
</feature>
<evidence type="ECO:0000256" key="1">
    <source>
        <dbReference type="SAM" id="Phobius"/>
    </source>
</evidence>
<dbReference type="AlphaFoldDB" id="A0AAF3ELU7"/>
<proteinExistence type="predicted"/>
<dbReference type="WBParaSite" id="MBELARI_LOCUS4234">
    <property type="protein sequence ID" value="MBELARI_LOCUS4234"/>
    <property type="gene ID" value="MBELARI_LOCUS4234"/>
</dbReference>
<dbReference type="Proteomes" id="UP000887575">
    <property type="component" value="Unassembled WGS sequence"/>
</dbReference>